<keyword evidence="4" id="KW-1185">Reference proteome</keyword>
<dbReference type="InterPro" id="IPR036397">
    <property type="entry name" value="RNaseH_sf"/>
</dbReference>
<dbReference type="InterPro" id="IPR012337">
    <property type="entry name" value="RNaseH-like_sf"/>
</dbReference>
<proteinExistence type="predicted"/>
<name>A0ABY6ULX0_BIOOC</name>
<dbReference type="SUPFAM" id="SSF53098">
    <property type="entry name" value="Ribonuclease H-like"/>
    <property type="match status" value="1"/>
</dbReference>
<evidence type="ECO:0000256" key="1">
    <source>
        <dbReference type="SAM" id="MobiDB-lite"/>
    </source>
</evidence>
<dbReference type="EMBL" id="CABFNS010000849">
    <property type="protein sequence ID" value="VUC32289.1"/>
    <property type="molecule type" value="Genomic_DNA"/>
</dbReference>
<feature type="region of interest" description="Disordered" evidence="1">
    <location>
        <begin position="30"/>
        <end position="49"/>
    </location>
</feature>
<evidence type="ECO:0000259" key="2">
    <source>
        <dbReference type="SMART" id="SM00474"/>
    </source>
</evidence>
<dbReference type="InterPro" id="IPR002562">
    <property type="entry name" value="3'-5'_exonuclease_dom"/>
</dbReference>
<comment type="caution">
    <text evidence="3">The sequence shown here is derived from an EMBL/GenBank/DDBJ whole genome shotgun (WGS) entry which is preliminary data.</text>
</comment>
<dbReference type="PANTHER" id="PTHR43040">
    <property type="entry name" value="RIBONUCLEASE D"/>
    <property type="match status" value="1"/>
</dbReference>
<accession>A0ABY6ULX0</accession>
<gene>
    <name evidence="3" type="ORF">CLO192961_LOCUS326560</name>
</gene>
<evidence type="ECO:0000313" key="3">
    <source>
        <dbReference type="EMBL" id="VUC32289.1"/>
    </source>
</evidence>
<reference evidence="3 4" key="1">
    <citation type="submission" date="2019-06" db="EMBL/GenBank/DDBJ databases">
        <authorList>
            <person name="Broberg M."/>
        </authorList>
    </citation>
    <scope>NUCLEOTIDE SEQUENCE [LARGE SCALE GENOMIC DNA]</scope>
</reference>
<sequence length="300" mass="33353">MSSLSKTQAVTSNEDVVDLLSSFLDRTTIKSDEPTATGSKPVESHSPGSKYTFVDTREALSNVIDDLVDLPNSPPSLYVDLEGNNLCRHGTISILQVHVRTTGHTYLIDVLTLAPLTFSTPGIAHAETTLKSILESDKIIKVFFDVRNDSDALYSHYSIGLSGIHDLQLMALATRNPGQRRYITGLAKCIEKDAPLSREERSRLTDIKEKGSALFRPEKGGSYAVFDARPLSKEIADYCVQDTAILPRLWLHYDAQLSKTWGERVLDMSKKRVRESQSPTYNGKGKHMALAPTEWAMLRK</sequence>
<evidence type="ECO:0000313" key="4">
    <source>
        <dbReference type="Proteomes" id="UP000766486"/>
    </source>
</evidence>
<feature type="domain" description="3'-5' exonuclease" evidence="2">
    <location>
        <begin position="51"/>
        <end position="258"/>
    </location>
</feature>
<dbReference type="Gene3D" id="3.30.420.10">
    <property type="entry name" value="Ribonuclease H-like superfamily/Ribonuclease H"/>
    <property type="match status" value="1"/>
</dbReference>
<dbReference type="Pfam" id="PF01612">
    <property type="entry name" value="DNA_pol_A_exo1"/>
    <property type="match status" value="1"/>
</dbReference>
<dbReference type="PANTHER" id="PTHR43040:SF1">
    <property type="entry name" value="RIBONUCLEASE D"/>
    <property type="match status" value="1"/>
</dbReference>
<dbReference type="Proteomes" id="UP000766486">
    <property type="component" value="Unassembled WGS sequence"/>
</dbReference>
<organism evidence="3 4">
    <name type="scientific">Bionectria ochroleuca</name>
    <name type="common">Gliocladium roseum</name>
    <dbReference type="NCBI Taxonomy" id="29856"/>
    <lineage>
        <taxon>Eukaryota</taxon>
        <taxon>Fungi</taxon>
        <taxon>Dikarya</taxon>
        <taxon>Ascomycota</taxon>
        <taxon>Pezizomycotina</taxon>
        <taxon>Sordariomycetes</taxon>
        <taxon>Hypocreomycetidae</taxon>
        <taxon>Hypocreales</taxon>
        <taxon>Bionectriaceae</taxon>
        <taxon>Clonostachys</taxon>
    </lineage>
</organism>
<protein>
    <recommendedName>
        <fullName evidence="2">3'-5' exonuclease domain-containing protein</fullName>
    </recommendedName>
</protein>
<dbReference type="SMART" id="SM00474">
    <property type="entry name" value="35EXOc"/>
    <property type="match status" value="1"/>
</dbReference>